<dbReference type="Gene3D" id="1.50.40.10">
    <property type="entry name" value="Mitochondrial carrier domain"/>
    <property type="match status" value="1"/>
</dbReference>
<dbReference type="AlphaFoldDB" id="A0A1Y2EWL9"/>
<dbReference type="GO" id="GO:0005739">
    <property type="term" value="C:mitochondrion"/>
    <property type="evidence" value="ECO:0007669"/>
    <property type="project" value="TreeGrafter"/>
</dbReference>
<evidence type="ECO:0000313" key="7">
    <source>
        <dbReference type="EMBL" id="ORY75983.1"/>
    </source>
</evidence>
<dbReference type="InParanoid" id="A0A1Y2EWL9"/>
<dbReference type="GO" id="GO:0016020">
    <property type="term" value="C:membrane"/>
    <property type="evidence" value="ECO:0007669"/>
    <property type="project" value="UniProtKB-SubCell"/>
</dbReference>
<evidence type="ECO:0000256" key="2">
    <source>
        <dbReference type="ARBA" id="ARBA00022692"/>
    </source>
</evidence>
<evidence type="ECO:0000256" key="4">
    <source>
        <dbReference type="ARBA" id="ARBA00023136"/>
    </source>
</evidence>
<dbReference type="STRING" id="106004.A0A1Y2EWL9"/>
<feature type="repeat" description="Solcar" evidence="5">
    <location>
        <begin position="210"/>
        <end position="301"/>
    </location>
</feature>
<organism evidence="7 8">
    <name type="scientific">Leucosporidium creatinivorum</name>
    <dbReference type="NCBI Taxonomy" id="106004"/>
    <lineage>
        <taxon>Eukaryota</taxon>
        <taxon>Fungi</taxon>
        <taxon>Dikarya</taxon>
        <taxon>Basidiomycota</taxon>
        <taxon>Pucciniomycotina</taxon>
        <taxon>Microbotryomycetes</taxon>
        <taxon>Leucosporidiales</taxon>
        <taxon>Leucosporidium</taxon>
    </lineage>
</organism>
<dbReference type="InterPro" id="IPR018108">
    <property type="entry name" value="MCP_transmembrane"/>
</dbReference>
<keyword evidence="2 5" id="KW-0812">Transmembrane</keyword>
<keyword evidence="4 5" id="KW-0472">Membrane</keyword>
<dbReference type="PROSITE" id="PS50920">
    <property type="entry name" value="SOLCAR"/>
    <property type="match status" value="3"/>
</dbReference>
<comment type="caution">
    <text evidence="7">The sequence shown here is derived from an EMBL/GenBank/DDBJ whole genome shotgun (WGS) entry which is preliminary data.</text>
</comment>
<reference evidence="7 8" key="1">
    <citation type="submission" date="2016-07" db="EMBL/GenBank/DDBJ databases">
        <title>Pervasive Adenine N6-methylation of Active Genes in Fungi.</title>
        <authorList>
            <consortium name="DOE Joint Genome Institute"/>
            <person name="Mondo S.J."/>
            <person name="Dannebaum R.O."/>
            <person name="Kuo R.C."/>
            <person name="Labutti K."/>
            <person name="Haridas S."/>
            <person name="Kuo A."/>
            <person name="Salamov A."/>
            <person name="Ahrendt S.R."/>
            <person name="Lipzen A."/>
            <person name="Sullivan W."/>
            <person name="Andreopoulos W.B."/>
            <person name="Clum A."/>
            <person name="Lindquist E."/>
            <person name="Daum C."/>
            <person name="Ramamoorthy G.K."/>
            <person name="Gryganskyi A."/>
            <person name="Culley D."/>
            <person name="Magnuson J.K."/>
            <person name="James T.Y."/>
            <person name="O'Malley M.A."/>
            <person name="Stajich J.E."/>
            <person name="Spatafora J.W."/>
            <person name="Visel A."/>
            <person name="Grigoriev I.V."/>
        </authorList>
    </citation>
    <scope>NUCLEOTIDE SEQUENCE [LARGE SCALE GENOMIC DNA]</scope>
    <source>
        <strain evidence="7 8">62-1032</strain>
    </source>
</reference>
<dbReference type="SUPFAM" id="SSF103506">
    <property type="entry name" value="Mitochondrial carrier"/>
    <property type="match status" value="1"/>
</dbReference>
<dbReference type="GO" id="GO:0015742">
    <property type="term" value="P:alpha-ketoglutarate transport"/>
    <property type="evidence" value="ECO:0007669"/>
    <property type="project" value="TreeGrafter"/>
</dbReference>
<evidence type="ECO:0000256" key="5">
    <source>
        <dbReference type="PROSITE-ProRule" id="PRU00282"/>
    </source>
</evidence>
<evidence type="ECO:0000313" key="8">
    <source>
        <dbReference type="Proteomes" id="UP000193467"/>
    </source>
</evidence>
<dbReference type="InterPro" id="IPR053017">
    <property type="entry name" value="Mito_Cit/Oxoglu_Carrier"/>
</dbReference>
<dbReference type="Proteomes" id="UP000193467">
    <property type="component" value="Unassembled WGS sequence"/>
</dbReference>
<keyword evidence="3" id="KW-1133">Transmembrane helix</keyword>
<keyword evidence="8" id="KW-1185">Reference proteome</keyword>
<sequence length="314" mass="33694">MSNSPLSTSNLAIGSLVSLFEVTTLGQPFEVLKTHLAANRDDRLRDAISKTLDRGGLKGFYQGLIPWAWIESGSTGAILLFTATAVEDVAKRQGLTAATGGLLGGAVGGAAQAYLAMGVCTCMKTAEITRQKAARIPSSIPGQPSALIKPAGPLEFFVEVWKKEGIRGINKGVNAVALRQMTNWASRMGFARATEDFIRQTKGMPKGSKLDTSDKVIASAVGGALGVWNMPLEVIRVEMQSMKQLPDGSARPQKLTMLSTLKYIYKENGIKGLFRGVTPRIGLGVWRTVCLVSLGDYIKDAVNTREKIITATDY</sequence>
<evidence type="ECO:0000256" key="3">
    <source>
        <dbReference type="ARBA" id="ARBA00022989"/>
    </source>
</evidence>
<dbReference type="Pfam" id="PF00153">
    <property type="entry name" value="Mito_carr"/>
    <property type="match status" value="2"/>
</dbReference>
<dbReference type="OrthoDB" id="10253709at2759"/>
<dbReference type="PANTHER" id="PTHR46982:SF1">
    <property type="entry name" value="CITRATE_OXOGLUTARATE CARRIER PROTEIN"/>
    <property type="match status" value="1"/>
</dbReference>
<dbReference type="FunFam" id="1.50.40.10:FF:000078">
    <property type="entry name" value="Mitochondrial DNA replication protein YHM2"/>
    <property type="match status" value="1"/>
</dbReference>
<evidence type="ECO:0000256" key="1">
    <source>
        <dbReference type="ARBA" id="ARBA00004141"/>
    </source>
</evidence>
<dbReference type="InterPro" id="IPR023395">
    <property type="entry name" value="MCP_dom_sf"/>
</dbReference>
<dbReference type="GO" id="GO:0005371">
    <property type="term" value="F:tricarboxylate secondary active transmembrane transporter activity"/>
    <property type="evidence" value="ECO:0007669"/>
    <property type="project" value="TreeGrafter"/>
</dbReference>
<evidence type="ECO:0000256" key="6">
    <source>
        <dbReference type="RuleBase" id="RU000488"/>
    </source>
</evidence>
<feature type="repeat" description="Solcar" evidence="5">
    <location>
        <begin position="6"/>
        <end position="89"/>
    </location>
</feature>
<comment type="similarity">
    <text evidence="6">Belongs to the mitochondrial carrier (TC 2.A.29) family.</text>
</comment>
<dbReference type="EMBL" id="MCGR01000036">
    <property type="protein sequence ID" value="ORY75983.1"/>
    <property type="molecule type" value="Genomic_DNA"/>
</dbReference>
<dbReference type="GO" id="GO:0006843">
    <property type="term" value="P:mitochondrial citrate transmembrane transport"/>
    <property type="evidence" value="ECO:0007669"/>
    <property type="project" value="TreeGrafter"/>
</dbReference>
<gene>
    <name evidence="7" type="ORF">BCR35DRAFT_306047</name>
</gene>
<name>A0A1Y2EWL9_9BASI</name>
<keyword evidence="6" id="KW-0813">Transport</keyword>
<proteinExistence type="inferred from homology"/>
<feature type="repeat" description="Solcar" evidence="5">
    <location>
        <begin position="100"/>
        <end position="197"/>
    </location>
</feature>
<accession>A0A1Y2EWL9</accession>
<dbReference type="PANTHER" id="PTHR46982">
    <property type="entry name" value="CITRATE/OXOGLUTARATE CARRIER PROTEIN"/>
    <property type="match status" value="1"/>
</dbReference>
<protein>
    <submittedName>
        <fullName evidence="7">Mitochondrial carrier domain-containing protein</fullName>
    </submittedName>
</protein>
<comment type="subcellular location">
    <subcellularLocation>
        <location evidence="1">Membrane</location>
        <topology evidence="1">Multi-pass membrane protein</topology>
    </subcellularLocation>
</comment>